<dbReference type="HOGENOM" id="CLU_007799_0_0_0"/>
<dbReference type="Gene3D" id="1.25.40.10">
    <property type="entry name" value="Tetratricopeptide repeat domain"/>
    <property type="match status" value="1"/>
</dbReference>
<dbReference type="GO" id="GO:0004674">
    <property type="term" value="F:protein serine/threonine kinase activity"/>
    <property type="evidence" value="ECO:0007669"/>
    <property type="project" value="UniProtKB-KW"/>
</dbReference>
<dbReference type="eggNOG" id="COG0457">
    <property type="taxonomic scope" value="Bacteria"/>
</dbReference>
<dbReference type="GO" id="GO:0005524">
    <property type="term" value="F:ATP binding"/>
    <property type="evidence" value="ECO:0007669"/>
    <property type="project" value="UniProtKB-UniRule"/>
</dbReference>
<evidence type="ECO:0000256" key="2">
    <source>
        <dbReference type="ARBA" id="ARBA00022741"/>
    </source>
</evidence>
<dbReference type="InterPro" id="IPR011990">
    <property type="entry name" value="TPR-like_helical_dom_sf"/>
</dbReference>
<feature type="domain" description="Protein kinase" evidence="7">
    <location>
        <begin position="77"/>
        <end position="331"/>
    </location>
</feature>
<dbReference type="EMBL" id="CP000473">
    <property type="protein sequence ID" value="ABJ81870.1"/>
    <property type="molecule type" value="Genomic_DNA"/>
</dbReference>
<dbReference type="InterPro" id="IPR000719">
    <property type="entry name" value="Prot_kinase_dom"/>
</dbReference>
<dbReference type="SMART" id="SM00220">
    <property type="entry name" value="S_TKc"/>
    <property type="match status" value="1"/>
</dbReference>
<feature type="transmembrane region" description="Helical" evidence="6">
    <location>
        <begin position="354"/>
        <end position="375"/>
    </location>
</feature>
<keyword evidence="6" id="KW-1133">Transmembrane helix</keyword>
<keyword evidence="8" id="KW-0723">Serine/threonine-protein kinase</keyword>
<dbReference type="PROSITE" id="PS00107">
    <property type="entry name" value="PROTEIN_KINASE_ATP"/>
    <property type="match status" value="1"/>
</dbReference>
<keyword evidence="4 5" id="KW-0067">ATP-binding</keyword>
<name>Q02AP6_SOLUE</name>
<evidence type="ECO:0000259" key="7">
    <source>
        <dbReference type="PROSITE" id="PS50011"/>
    </source>
</evidence>
<evidence type="ECO:0000256" key="5">
    <source>
        <dbReference type="PROSITE-ProRule" id="PRU10141"/>
    </source>
</evidence>
<reference evidence="8" key="1">
    <citation type="submission" date="2006-10" db="EMBL/GenBank/DDBJ databases">
        <title>Complete sequence of Solibacter usitatus Ellin6076.</title>
        <authorList>
            <consortium name="US DOE Joint Genome Institute"/>
            <person name="Copeland A."/>
            <person name="Lucas S."/>
            <person name="Lapidus A."/>
            <person name="Barry K."/>
            <person name="Detter J.C."/>
            <person name="Glavina del Rio T."/>
            <person name="Hammon N."/>
            <person name="Israni S."/>
            <person name="Dalin E."/>
            <person name="Tice H."/>
            <person name="Pitluck S."/>
            <person name="Thompson L.S."/>
            <person name="Brettin T."/>
            <person name="Bruce D."/>
            <person name="Han C."/>
            <person name="Tapia R."/>
            <person name="Gilna P."/>
            <person name="Schmutz J."/>
            <person name="Larimer F."/>
            <person name="Land M."/>
            <person name="Hauser L."/>
            <person name="Kyrpides N."/>
            <person name="Mikhailova N."/>
            <person name="Janssen P.H."/>
            <person name="Kuske C.R."/>
            <person name="Richardson P."/>
        </authorList>
    </citation>
    <scope>NUCLEOTIDE SEQUENCE</scope>
    <source>
        <strain evidence="8">Ellin6076</strain>
    </source>
</reference>
<keyword evidence="6" id="KW-0812">Transmembrane</keyword>
<dbReference type="InterPro" id="IPR008271">
    <property type="entry name" value="Ser/Thr_kinase_AS"/>
</dbReference>
<organism evidence="8">
    <name type="scientific">Solibacter usitatus (strain Ellin6076)</name>
    <dbReference type="NCBI Taxonomy" id="234267"/>
    <lineage>
        <taxon>Bacteria</taxon>
        <taxon>Pseudomonadati</taxon>
        <taxon>Acidobacteriota</taxon>
        <taxon>Terriglobia</taxon>
        <taxon>Bryobacterales</taxon>
        <taxon>Solibacteraceae</taxon>
        <taxon>Candidatus Solibacter</taxon>
    </lineage>
</organism>
<sequence>MNRQVEILVDQAAQLPQESRAAFLDRACPDPRLRAEVAALVQFAAEAESFFDHAIQGVASALRSRHEPVPGDHIGSYRIISSIGLGGMGSVYLAERADGEIQQRVAIKLLRADGHRPEWRERFLKERQLLASLNHPSVVHVIDAGHTQDGRPFLVMEHVEGLPIDQYAAGIAVANRLKLFVRVCDAVSHAHRHLIIHRDLKPQNILVDSTGQPKLLDFGIAKLVNETGDATENAEQLLTPNYASPEQFRGEAQSTATDVYSLGAVLYKLLTGSAPREHARTGAMPEPAAPSRLNGDVPRDVDFVVAKALRPEPEHRYASVDEFANDVRAVLERRPVQAREGDRAYRVGRYLTRYWIPVAAALLIVASLAAGLLIANRERRLAERRFADVRQLATKLFDIDVQVAQLPGGSRTRQLIVDTALEYLKRVTEDVRMDPTLALELGTAYMRVARVQGVNISPNLGQTERAERTARNAQALIDSVLEREPKNRIALLRAGQIAHDRMILAGDAQNADQALQFARTSIERLNQYLATGPLSASSDRMEAQQVILALINVANRFLKADQFEDALQTAGRAIEIARVTNWPTQAGAALIVVALAQRDQGDLDNALKSVRESIRLLEPEPGEKAAGRLQAYGLALMREGQILGEDQAISLNQPQAALKSIQRALEIGEDFARRDRSDFQSQYRVYSAETKMAAILRHTDPARALAMYDDGLRRLALTAANAGTVRNEIATLAASARILLRLGRRAEARRRLDAAFVRLGRLNLYPAPRIELGTPAADALRAQAAYEAAADAGRGAALYEELLRLILAAHPKPETSLEDALDLSNIYADVAAAHRRAKQSDLAAGVEARRLSLWQLWDHKLPNNSFVQSQLESARRASYN</sequence>
<dbReference type="InParanoid" id="Q02AP6"/>
<dbReference type="Gene3D" id="3.30.200.20">
    <property type="entry name" value="Phosphorylase Kinase, domain 1"/>
    <property type="match status" value="1"/>
</dbReference>
<keyword evidence="6" id="KW-0472">Membrane</keyword>
<protein>
    <submittedName>
        <fullName evidence="8">Serine/threonine protein kinase</fullName>
    </submittedName>
</protein>
<evidence type="ECO:0000313" key="8">
    <source>
        <dbReference type="EMBL" id="ABJ81870.1"/>
    </source>
</evidence>
<dbReference type="PROSITE" id="PS00108">
    <property type="entry name" value="PROTEIN_KINASE_ST"/>
    <property type="match status" value="1"/>
</dbReference>
<dbReference type="InterPro" id="IPR011009">
    <property type="entry name" value="Kinase-like_dom_sf"/>
</dbReference>
<dbReference type="Gene3D" id="1.10.510.10">
    <property type="entry name" value="Transferase(Phosphotransferase) domain 1"/>
    <property type="match status" value="1"/>
</dbReference>
<evidence type="ECO:0000256" key="3">
    <source>
        <dbReference type="ARBA" id="ARBA00022777"/>
    </source>
</evidence>
<dbReference type="SUPFAM" id="SSF56112">
    <property type="entry name" value="Protein kinase-like (PK-like)"/>
    <property type="match status" value="1"/>
</dbReference>
<keyword evidence="3 8" id="KW-0418">Kinase</keyword>
<proteinExistence type="predicted"/>
<dbReference type="PROSITE" id="PS50011">
    <property type="entry name" value="PROTEIN_KINASE_DOM"/>
    <property type="match status" value="1"/>
</dbReference>
<evidence type="ECO:0000256" key="1">
    <source>
        <dbReference type="ARBA" id="ARBA00022679"/>
    </source>
</evidence>
<feature type="binding site" evidence="5">
    <location>
        <position position="108"/>
    </location>
    <ligand>
        <name>ATP</name>
        <dbReference type="ChEBI" id="CHEBI:30616"/>
    </ligand>
</feature>
<gene>
    <name evidence="8" type="ordered locus">Acid_0871</name>
</gene>
<keyword evidence="2 5" id="KW-0547">Nucleotide-binding</keyword>
<dbReference type="PANTHER" id="PTHR43289">
    <property type="entry name" value="MITOGEN-ACTIVATED PROTEIN KINASE KINASE KINASE 20-RELATED"/>
    <property type="match status" value="1"/>
</dbReference>
<dbReference type="InterPro" id="IPR017441">
    <property type="entry name" value="Protein_kinase_ATP_BS"/>
</dbReference>
<dbReference type="Pfam" id="PF00069">
    <property type="entry name" value="Pkinase"/>
    <property type="match status" value="1"/>
</dbReference>
<accession>Q02AP6</accession>
<dbReference type="STRING" id="234267.Acid_0871"/>
<keyword evidence="1" id="KW-0808">Transferase</keyword>
<dbReference type="OrthoDB" id="9801841at2"/>
<evidence type="ECO:0000256" key="6">
    <source>
        <dbReference type="SAM" id="Phobius"/>
    </source>
</evidence>
<dbReference type="PANTHER" id="PTHR43289:SF34">
    <property type="entry name" value="SERINE_THREONINE-PROTEIN KINASE YBDM-RELATED"/>
    <property type="match status" value="1"/>
</dbReference>
<dbReference type="eggNOG" id="COG0515">
    <property type="taxonomic scope" value="Bacteria"/>
</dbReference>
<dbReference type="SUPFAM" id="SSF48452">
    <property type="entry name" value="TPR-like"/>
    <property type="match status" value="1"/>
</dbReference>
<dbReference type="KEGG" id="sus:Acid_0871"/>
<dbReference type="AlphaFoldDB" id="Q02AP6"/>
<evidence type="ECO:0000256" key="4">
    <source>
        <dbReference type="ARBA" id="ARBA00022840"/>
    </source>
</evidence>
<dbReference type="CDD" id="cd14014">
    <property type="entry name" value="STKc_PknB_like"/>
    <property type="match status" value="1"/>
</dbReference>